<dbReference type="PROSITE" id="PS50011">
    <property type="entry name" value="PROTEIN_KINASE_DOM"/>
    <property type="match status" value="1"/>
</dbReference>
<dbReference type="Pfam" id="PF06985">
    <property type="entry name" value="HET"/>
    <property type="match status" value="1"/>
</dbReference>
<dbReference type="Gene3D" id="1.10.510.10">
    <property type="entry name" value="Transferase(Phosphotransferase) domain 1"/>
    <property type="match status" value="1"/>
</dbReference>
<accession>A0A090MBX9</accession>
<sequence length="889" mass="101013">MLGVASAVDWIGNLRDTPEGLHGYEHIKQGNILWFSSESEPRGTVAIAGFEIPVIHPRTSRSQLNYNDMLFPSYLEPESIIYNNHTQSCDIWALGCFYLEMLCWMFGGIEDIQLFNQARIKKPDFLTSMTSTIPTFFDILHENRRIGQTRDGLVWFQNHVHRLIDNQDTELNDYVFIVKSAVTEVSLWLIQPKIQLRRTTIAKNILQLIATLHNRSECTEYMHDFLNLVEQQMLLANPEKRSSTSNIVLALQSMHTRAQDDTIDYISKPYSNPEGRVSANFVAPIFERWFLHQALGARPVGSKASGWMQSLGIGRTLSNKEIRLLSVLPGEGDNGIECTIQVVPLGTTVPYEALSYVWGEVSGSIPIKVSGCEVKVTRSLDSALKRLRRPTTARTLWIDQLCINQWDVNEKAEQVKLMRHIYQRCSQCLIWLGEIPADSNASFSLNGARLALSFINDMANIHTRPMSRLPPILGTGREAEAARMAFNGLFMHGNAWWSRIWTVQEAILPPSSSIVWGPLLIPWETLRVAASNISTRTVLYLPMEVREALSHHESMIDSFMYPVRGLEISREGESPLNMLHRWRYRGATEPRDKLFALIGLFPEIHGITCNYSIPPDQLFANMTLGLIRLEKSLKPLIGRRGEPHVTPNLPSWALDLAYYDYGIGRRPWNWGYHSHRYDRFAASGNLKPDFNGRFSKGVFVDSILEVGDVLGKETWANLTDEMLILTIKSWRILLDRYVASQQGDSSDVYAAIGSIDGAFWRTMLGNLIFAERPVSWASESDRFAYEMFIQHSTRNQVYESLRDMVVNQAFFITTCGYIGIGPPNLQTGDEIWVLPGGDVPFVFRRHIGRNSSISFELDQRSFIGDAYVHGIMQGEVIEGSYQMVTVRFK</sequence>
<feature type="domain" description="Protein kinase" evidence="1">
    <location>
        <begin position="1"/>
        <end position="258"/>
    </location>
</feature>
<name>A0A090MBX9_9HYPO</name>
<dbReference type="AlphaFoldDB" id="A0A090MBX9"/>
<dbReference type="EMBL" id="HG318731">
    <property type="protein sequence ID" value="CEG05795.1"/>
    <property type="molecule type" value="Genomic_DNA"/>
</dbReference>
<dbReference type="GO" id="GO:0004672">
    <property type="term" value="F:protein kinase activity"/>
    <property type="evidence" value="ECO:0007669"/>
    <property type="project" value="InterPro"/>
</dbReference>
<proteinExistence type="predicted"/>
<dbReference type="InterPro" id="IPR052895">
    <property type="entry name" value="HetReg/Transcr_Mod"/>
</dbReference>
<organism evidence="2">
    <name type="scientific">Fusarium clavum</name>
    <dbReference type="NCBI Taxonomy" id="2594811"/>
    <lineage>
        <taxon>Eukaryota</taxon>
        <taxon>Fungi</taxon>
        <taxon>Dikarya</taxon>
        <taxon>Ascomycota</taxon>
        <taxon>Pezizomycotina</taxon>
        <taxon>Sordariomycetes</taxon>
        <taxon>Hypocreomycetidae</taxon>
        <taxon>Hypocreales</taxon>
        <taxon>Nectriaceae</taxon>
        <taxon>Fusarium</taxon>
        <taxon>Fusarium incarnatum-equiseti species complex</taxon>
    </lineage>
</organism>
<dbReference type="InterPro" id="IPR010730">
    <property type="entry name" value="HET"/>
</dbReference>
<dbReference type="EMBL" id="CBMI010001639">
    <property type="protein sequence ID" value="CEG04604.1"/>
    <property type="molecule type" value="Genomic_DNA"/>
</dbReference>
<dbReference type="PANTHER" id="PTHR24148:SF73">
    <property type="entry name" value="HET DOMAIN PROTEIN (AFU_ORTHOLOGUE AFUA_8G01020)"/>
    <property type="match status" value="1"/>
</dbReference>
<gene>
    <name evidence="2" type="ORF">BN850_0064800</name>
</gene>
<evidence type="ECO:0000313" key="2">
    <source>
        <dbReference type="EMBL" id="CEG04604.1"/>
    </source>
</evidence>
<evidence type="ECO:0000259" key="1">
    <source>
        <dbReference type="PROSITE" id="PS50011"/>
    </source>
</evidence>
<reference evidence="2" key="1">
    <citation type="submission" date="2013-05" db="EMBL/GenBank/DDBJ databases">
        <title>Draft genome sequences of six wheat associated Fusarium spp. isolates.</title>
        <authorList>
            <person name="Moolhuijzen P.M."/>
            <person name="Manners J.M."/>
            <person name="Wilcox S."/>
            <person name="Bellgard M.I."/>
            <person name="Gardiner D.M."/>
        </authorList>
    </citation>
    <scope>NUCLEOTIDE SEQUENCE</scope>
    <source>
        <strain evidence="2">CS3069</strain>
    </source>
</reference>
<dbReference type="InterPro" id="IPR011009">
    <property type="entry name" value="Kinase-like_dom_sf"/>
</dbReference>
<dbReference type="GO" id="GO:0005524">
    <property type="term" value="F:ATP binding"/>
    <property type="evidence" value="ECO:0007669"/>
    <property type="project" value="InterPro"/>
</dbReference>
<dbReference type="PANTHER" id="PTHR24148">
    <property type="entry name" value="ANKYRIN REPEAT DOMAIN-CONTAINING PROTEIN 39 HOMOLOG-RELATED"/>
    <property type="match status" value="1"/>
</dbReference>
<dbReference type="SUPFAM" id="SSF56112">
    <property type="entry name" value="Protein kinase-like (PK-like)"/>
    <property type="match status" value="1"/>
</dbReference>
<dbReference type="InterPro" id="IPR000719">
    <property type="entry name" value="Prot_kinase_dom"/>
</dbReference>
<protein>
    <submittedName>
        <fullName evidence="2">WGS project CBMI000000000 data, contig CS3069_c001641</fullName>
    </submittedName>
</protein>
<dbReference type="Pfam" id="PF26639">
    <property type="entry name" value="Het-6_barrel"/>
    <property type="match status" value="1"/>
</dbReference>